<sequence length="181" mass="21600">MSEIEPDPYSETANELVDEVLNSAIIDVQEQIKLNSNNSADTTIKKENHEYKDIQWLTLQEFTIEKGDEKINEFLKTWEFEGSWLHCCDYLGADKHEFDTRYRYRVRWSIPTRRKPIPRATACVYFTFQVSKIKPKSHPVEVFYVFETNRLVHRPGQSRFRETWLKDIIESKVLMMRAVDF</sequence>
<dbReference type="Pfam" id="PF14469">
    <property type="entry name" value="AKAP28"/>
    <property type="match status" value="1"/>
</dbReference>
<reference evidence="1" key="1">
    <citation type="submission" date="2022-03" db="EMBL/GenBank/DDBJ databases">
        <authorList>
            <person name="Martin C."/>
        </authorList>
    </citation>
    <scope>NUCLEOTIDE SEQUENCE</scope>
</reference>
<accession>A0A8J1UHS7</accession>
<dbReference type="Proteomes" id="UP000749559">
    <property type="component" value="Unassembled WGS sequence"/>
</dbReference>
<name>A0A8J1UHS7_OWEFU</name>
<dbReference type="PANTHER" id="PTHR35075">
    <property type="entry name" value="A-KINASE ANCHOR PROTEIN 14"/>
    <property type="match status" value="1"/>
</dbReference>
<dbReference type="InterPro" id="IPR025663">
    <property type="entry name" value="AKAP_28"/>
</dbReference>
<evidence type="ECO:0000313" key="1">
    <source>
        <dbReference type="EMBL" id="CAH1788284.1"/>
    </source>
</evidence>
<protein>
    <submittedName>
        <fullName evidence="1">Uncharacterized protein</fullName>
    </submittedName>
</protein>
<keyword evidence="2" id="KW-1185">Reference proteome</keyword>
<organism evidence="1 2">
    <name type="scientific">Owenia fusiformis</name>
    <name type="common">Polychaete worm</name>
    <dbReference type="NCBI Taxonomy" id="6347"/>
    <lineage>
        <taxon>Eukaryota</taxon>
        <taxon>Metazoa</taxon>
        <taxon>Spiralia</taxon>
        <taxon>Lophotrochozoa</taxon>
        <taxon>Annelida</taxon>
        <taxon>Polychaeta</taxon>
        <taxon>Sedentaria</taxon>
        <taxon>Canalipalpata</taxon>
        <taxon>Sabellida</taxon>
        <taxon>Oweniida</taxon>
        <taxon>Oweniidae</taxon>
        <taxon>Owenia</taxon>
    </lineage>
</organism>
<dbReference type="AlphaFoldDB" id="A0A8J1UHS7"/>
<dbReference type="GO" id="GO:0034237">
    <property type="term" value="F:protein kinase A regulatory subunit binding"/>
    <property type="evidence" value="ECO:0007669"/>
    <property type="project" value="TreeGrafter"/>
</dbReference>
<dbReference type="PANTHER" id="PTHR35075:SF1">
    <property type="entry name" value="A-KINASE ANCHOR PROTEIN 14"/>
    <property type="match status" value="1"/>
</dbReference>
<comment type="caution">
    <text evidence="1">The sequence shown here is derived from an EMBL/GenBank/DDBJ whole genome shotgun (WGS) entry which is preliminary data.</text>
</comment>
<dbReference type="EMBL" id="CAIIXF020000007">
    <property type="protein sequence ID" value="CAH1788284.1"/>
    <property type="molecule type" value="Genomic_DNA"/>
</dbReference>
<dbReference type="OrthoDB" id="2148342at2759"/>
<proteinExistence type="predicted"/>
<gene>
    <name evidence="1" type="ORF">OFUS_LOCUS13845</name>
</gene>
<dbReference type="InterPro" id="IPR053084">
    <property type="entry name" value="AKAP"/>
</dbReference>
<dbReference type="GO" id="GO:0005952">
    <property type="term" value="C:cAMP-dependent protein kinase complex"/>
    <property type="evidence" value="ECO:0007669"/>
    <property type="project" value="TreeGrafter"/>
</dbReference>
<evidence type="ECO:0000313" key="2">
    <source>
        <dbReference type="Proteomes" id="UP000749559"/>
    </source>
</evidence>